<dbReference type="Proteomes" id="UP000294614">
    <property type="component" value="Unassembled WGS sequence"/>
</dbReference>
<keyword evidence="5 7" id="KW-1133">Transmembrane helix</keyword>
<feature type="transmembrane region" description="Helical" evidence="7">
    <location>
        <begin position="288"/>
        <end position="308"/>
    </location>
</feature>
<evidence type="ECO:0000256" key="1">
    <source>
        <dbReference type="ARBA" id="ARBA00004651"/>
    </source>
</evidence>
<evidence type="ECO:0000256" key="6">
    <source>
        <dbReference type="ARBA" id="ARBA00023136"/>
    </source>
</evidence>
<feature type="transmembrane region" description="Helical" evidence="7">
    <location>
        <begin position="320"/>
        <end position="341"/>
    </location>
</feature>
<feature type="transmembrane region" description="Helical" evidence="7">
    <location>
        <begin position="167"/>
        <end position="192"/>
    </location>
</feature>
<dbReference type="AlphaFoldDB" id="A0A4R1K8E0"/>
<accession>A0A4R1K8E0</accession>
<evidence type="ECO:0000256" key="5">
    <source>
        <dbReference type="ARBA" id="ARBA00022989"/>
    </source>
</evidence>
<feature type="transmembrane region" description="Helical" evidence="7">
    <location>
        <begin position="60"/>
        <end position="87"/>
    </location>
</feature>
<evidence type="ECO:0000256" key="4">
    <source>
        <dbReference type="ARBA" id="ARBA00022692"/>
    </source>
</evidence>
<keyword evidence="6 7" id="KW-0472">Membrane</keyword>
<feature type="transmembrane region" description="Helical" evidence="7">
    <location>
        <begin position="138"/>
        <end position="160"/>
    </location>
</feature>
<proteinExistence type="inferred from homology"/>
<sequence length="390" mass="42253">MSENTEAVKCSSDMFCGNRSIPMPLIIVLAAFSLVGLYGVGNILINGHASSLGVTRSVPWGLLISTYVFFVVSSTGLCLISSMGHVFGIEKYEVIGKRAIVLAILTLLCGFGVIGMEVGHPLRMAIYNVISPNLTSAIWWMGTLYSVYMVCIIIEFYFLMKHNHKGAFYAGLAGFIAGISAHSNLGAVFGFLEARPFWHGPYLPIYFILSALISGTALIIIIMNIAYGGPSKLSEKAKNAVLSLSKLFGLLLGIIIFFDIWKIITSLYGTPPEKYETVMTLIAGPLSVNFWLFEVLIGMLIPFGLILFSKGNSVKKALMAACFAVVGIFFMRYDLVVAGQLVPMRNAEDFAGGLASYAPSFSEISIVAGAILLCCALFLAAERYLNLSEE</sequence>
<dbReference type="GO" id="GO:0005886">
    <property type="term" value="C:plasma membrane"/>
    <property type="evidence" value="ECO:0007669"/>
    <property type="project" value="UniProtKB-SubCell"/>
</dbReference>
<dbReference type="EMBL" id="SMGG01000004">
    <property type="protein sequence ID" value="TCK60582.1"/>
    <property type="molecule type" value="Genomic_DNA"/>
</dbReference>
<gene>
    <name evidence="8" type="ORF">C8D98_1460</name>
</gene>
<dbReference type="InterPro" id="IPR052049">
    <property type="entry name" value="Electron_transfer_protein"/>
</dbReference>
<protein>
    <submittedName>
        <fullName evidence="8">Molybdopterin-containing oxidoreductase family membrane subunit</fullName>
    </submittedName>
</protein>
<dbReference type="InterPro" id="IPR005614">
    <property type="entry name" value="NrfD-like"/>
</dbReference>
<evidence type="ECO:0000313" key="9">
    <source>
        <dbReference type="Proteomes" id="UP000294614"/>
    </source>
</evidence>
<comment type="subcellular location">
    <subcellularLocation>
        <location evidence="1">Cell membrane</location>
        <topology evidence="1">Multi-pass membrane protein</topology>
    </subcellularLocation>
</comment>
<keyword evidence="9" id="KW-1185">Reference proteome</keyword>
<feature type="transmembrane region" description="Helical" evidence="7">
    <location>
        <begin position="247"/>
        <end position="268"/>
    </location>
</feature>
<comment type="caution">
    <text evidence="8">The sequence shown here is derived from an EMBL/GenBank/DDBJ whole genome shotgun (WGS) entry which is preliminary data.</text>
</comment>
<feature type="transmembrane region" description="Helical" evidence="7">
    <location>
        <begin position="204"/>
        <end position="227"/>
    </location>
</feature>
<dbReference type="RefSeq" id="WP_243640937.1">
    <property type="nucleotide sequence ID" value="NZ_JBLJBI010000120.1"/>
</dbReference>
<keyword evidence="3" id="KW-1003">Cell membrane</keyword>
<organism evidence="8 9">
    <name type="scientific">Seleniivibrio woodruffii</name>
    <dbReference type="NCBI Taxonomy" id="1078050"/>
    <lineage>
        <taxon>Bacteria</taxon>
        <taxon>Pseudomonadati</taxon>
        <taxon>Deferribacterota</taxon>
        <taxon>Deferribacteres</taxon>
        <taxon>Deferribacterales</taxon>
        <taxon>Geovibrionaceae</taxon>
        <taxon>Seleniivibrio</taxon>
    </lineage>
</organism>
<comment type="similarity">
    <text evidence="2">Belongs to the NrfD family.</text>
</comment>
<evidence type="ECO:0000313" key="8">
    <source>
        <dbReference type="EMBL" id="TCK60582.1"/>
    </source>
</evidence>
<evidence type="ECO:0000256" key="3">
    <source>
        <dbReference type="ARBA" id="ARBA00022475"/>
    </source>
</evidence>
<name>A0A4R1K8E0_9BACT</name>
<keyword evidence="4 7" id="KW-0812">Transmembrane</keyword>
<feature type="transmembrane region" description="Helical" evidence="7">
    <location>
        <begin position="99"/>
        <end position="118"/>
    </location>
</feature>
<dbReference type="PANTHER" id="PTHR34856:SF2">
    <property type="entry name" value="PROTEIN NRFD"/>
    <property type="match status" value="1"/>
</dbReference>
<feature type="transmembrane region" description="Helical" evidence="7">
    <location>
        <begin position="21"/>
        <end position="40"/>
    </location>
</feature>
<evidence type="ECO:0000256" key="7">
    <source>
        <dbReference type="SAM" id="Phobius"/>
    </source>
</evidence>
<reference evidence="8 9" key="1">
    <citation type="submission" date="2019-03" db="EMBL/GenBank/DDBJ databases">
        <title>Genomic Encyclopedia of Type Strains, Phase IV (KMG-IV): sequencing the most valuable type-strain genomes for metagenomic binning, comparative biology and taxonomic classification.</title>
        <authorList>
            <person name="Goeker M."/>
        </authorList>
    </citation>
    <scope>NUCLEOTIDE SEQUENCE [LARGE SCALE GENOMIC DNA]</scope>
    <source>
        <strain evidence="8 9">DSM 24984</strain>
    </source>
</reference>
<evidence type="ECO:0000256" key="2">
    <source>
        <dbReference type="ARBA" id="ARBA00008929"/>
    </source>
</evidence>
<dbReference type="PANTHER" id="PTHR34856">
    <property type="entry name" value="PROTEIN NRFD"/>
    <property type="match status" value="1"/>
</dbReference>
<dbReference type="Pfam" id="PF03916">
    <property type="entry name" value="NrfD"/>
    <property type="match status" value="1"/>
</dbReference>
<feature type="transmembrane region" description="Helical" evidence="7">
    <location>
        <begin position="361"/>
        <end position="381"/>
    </location>
</feature>
<dbReference type="Gene3D" id="1.20.1630.10">
    <property type="entry name" value="Formate dehydrogenase/DMSO reductase domain"/>
    <property type="match status" value="1"/>
</dbReference>